<evidence type="ECO:0000256" key="4">
    <source>
        <dbReference type="ARBA" id="ARBA00023319"/>
    </source>
</evidence>
<dbReference type="SMART" id="SM00409">
    <property type="entry name" value="IG"/>
    <property type="match status" value="2"/>
</dbReference>
<dbReference type="Gene3D" id="2.60.40.10">
    <property type="entry name" value="Immunoglobulins"/>
    <property type="match status" value="2"/>
</dbReference>
<keyword evidence="3" id="KW-0325">Glycoprotein</keyword>
<dbReference type="InterPro" id="IPR013783">
    <property type="entry name" value="Ig-like_fold"/>
</dbReference>
<dbReference type="Proteomes" id="UP001497623">
    <property type="component" value="Unassembled WGS sequence"/>
</dbReference>
<accession>A0AAV2SC27</accession>
<dbReference type="InterPro" id="IPR052598">
    <property type="entry name" value="IgSF_CEA-related"/>
</dbReference>
<evidence type="ECO:0000256" key="3">
    <source>
        <dbReference type="ARBA" id="ARBA00023180"/>
    </source>
</evidence>
<evidence type="ECO:0000256" key="1">
    <source>
        <dbReference type="ARBA" id="ARBA00022729"/>
    </source>
</evidence>
<feature type="domain" description="Ig-like" evidence="5">
    <location>
        <begin position="235"/>
        <end position="315"/>
    </location>
</feature>
<comment type="caution">
    <text evidence="6">The sequence shown here is derived from an EMBL/GenBank/DDBJ whole genome shotgun (WGS) entry which is preliminary data.</text>
</comment>
<protein>
    <recommendedName>
        <fullName evidence="5">Ig-like domain-containing protein</fullName>
    </recommendedName>
</protein>
<dbReference type="InterPro" id="IPR003598">
    <property type="entry name" value="Ig_sub2"/>
</dbReference>
<dbReference type="InterPro" id="IPR003599">
    <property type="entry name" value="Ig_sub"/>
</dbReference>
<name>A0AAV2SC27_MEGNR</name>
<keyword evidence="4" id="KW-0393">Immunoglobulin domain</keyword>
<dbReference type="Pfam" id="PF13927">
    <property type="entry name" value="Ig_3"/>
    <property type="match status" value="1"/>
</dbReference>
<dbReference type="PANTHER" id="PTHR44337:SF20">
    <property type="entry name" value="CARCINOEMBRYONIC ANTIGEN-RELATED CELL ADHESION MOLECULE 5-RELATED"/>
    <property type="match status" value="1"/>
</dbReference>
<dbReference type="SMART" id="SM00408">
    <property type="entry name" value="IGc2"/>
    <property type="match status" value="2"/>
</dbReference>
<dbReference type="InterPro" id="IPR036179">
    <property type="entry name" value="Ig-like_dom_sf"/>
</dbReference>
<dbReference type="PROSITE" id="PS50835">
    <property type="entry name" value="IG_LIKE"/>
    <property type="match status" value="2"/>
</dbReference>
<proteinExistence type="predicted"/>
<dbReference type="SUPFAM" id="SSF48726">
    <property type="entry name" value="Immunoglobulin"/>
    <property type="match status" value="2"/>
</dbReference>
<evidence type="ECO:0000313" key="6">
    <source>
        <dbReference type="EMBL" id="CAL4174375.1"/>
    </source>
</evidence>
<dbReference type="EMBL" id="CAXKWB010053426">
    <property type="protein sequence ID" value="CAL4174375.1"/>
    <property type="molecule type" value="Genomic_DNA"/>
</dbReference>
<gene>
    <name evidence="6" type="ORF">MNOR_LOCUS34500</name>
</gene>
<sequence>RAASSPRPHRTPVAEPRMCFDGMRFVLFLSLLVLASSLTFPNFSTQLFQVQNAQPAWFSSNSLPLDDTFFDAKASKESIVPSPVYQYSPRKRSNNGGTVVRWGAVCSPSIAFITEHQDTALNCDILAPVGSRITWFKNNNAIQSLTDVTSNNNIRSRSQRNVDEVLNQPQLGGMAVYKTELLLSCVDSSDEGIYRIRIQTHDGVTRRRTFNVTLTGQSDTPGMSCNLVEDFMSLPHILVAADTVLTQVGSTIKIPCEVTGHDIRVTWHFQGTALPAKSNQQVERNGDLVIRQITAADQGTYSCFASSRVVPQSIDHAHTLVHVRQ</sequence>
<keyword evidence="1" id="KW-0732">Signal</keyword>
<evidence type="ECO:0000313" key="7">
    <source>
        <dbReference type="Proteomes" id="UP001497623"/>
    </source>
</evidence>
<reference evidence="6 7" key="1">
    <citation type="submission" date="2024-05" db="EMBL/GenBank/DDBJ databases">
        <authorList>
            <person name="Wallberg A."/>
        </authorList>
    </citation>
    <scope>NUCLEOTIDE SEQUENCE [LARGE SCALE GENOMIC DNA]</scope>
</reference>
<keyword evidence="2" id="KW-1015">Disulfide bond</keyword>
<keyword evidence="7" id="KW-1185">Reference proteome</keyword>
<dbReference type="InterPro" id="IPR007110">
    <property type="entry name" value="Ig-like_dom"/>
</dbReference>
<dbReference type="AlphaFoldDB" id="A0AAV2SC27"/>
<organism evidence="6 7">
    <name type="scientific">Meganyctiphanes norvegica</name>
    <name type="common">Northern krill</name>
    <name type="synonym">Thysanopoda norvegica</name>
    <dbReference type="NCBI Taxonomy" id="48144"/>
    <lineage>
        <taxon>Eukaryota</taxon>
        <taxon>Metazoa</taxon>
        <taxon>Ecdysozoa</taxon>
        <taxon>Arthropoda</taxon>
        <taxon>Crustacea</taxon>
        <taxon>Multicrustacea</taxon>
        <taxon>Malacostraca</taxon>
        <taxon>Eumalacostraca</taxon>
        <taxon>Eucarida</taxon>
        <taxon>Euphausiacea</taxon>
        <taxon>Euphausiidae</taxon>
        <taxon>Meganyctiphanes</taxon>
    </lineage>
</organism>
<feature type="domain" description="Ig-like" evidence="5">
    <location>
        <begin position="81"/>
        <end position="211"/>
    </location>
</feature>
<evidence type="ECO:0000259" key="5">
    <source>
        <dbReference type="PROSITE" id="PS50835"/>
    </source>
</evidence>
<feature type="non-terminal residue" evidence="6">
    <location>
        <position position="1"/>
    </location>
</feature>
<dbReference type="PANTHER" id="PTHR44337">
    <property type="entry name" value="CARCINOEMBRYONIC ANTIGEN-RELATED CELL ADHESION MOLECULE 8"/>
    <property type="match status" value="1"/>
</dbReference>
<evidence type="ECO:0000256" key="2">
    <source>
        <dbReference type="ARBA" id="ARBA00023157"/>
    </source>
</evidence>